<feature type="compositionally biased region" description="Basic and acidic residues" evidence="5">
    <location>
        <begin position="351"/>
        <end position="360"/>
    </location>
</feature>
<feature type="compositionally biased region" description="Basic and acidic residues" evidence="5">
    <location>
        <begin position="861"/>
        <end position="875"/>
    </location>
</feature>
<dbReference type="GO" id="GO:0005634">
    <property type="term" value="C:nucleus"/>
    <property type="evidence" value="ECO:0007669"/>
    <property type="project" value="TreeGrafter"/>
</dbReference>
<evidence type="ECO:0000256" key="3">
    <source>
        <dbReference type="ARBA" id="ARBA00022777"/>
    </source>
</evidence>
<dbReference type="PANTHER" id="PTHR12400">
    <property type="entry name" value="INOSITOL POLYPHOSPHATE KINASE"/>
    <property type="match status" value="1"/>
</dbReference>
<evidence type="ECO:0000313" key="6">
    <source>
        <dbReference type="EMBL" id="ODO07495.1"/>
    </source>
</evidence>
<feature type="compositionally biased region" description="Polar residues" evidence="5">
    <location>
        <begin position="940"/>
        <end position="950"/>
    </location>
</feature>
<feature type="compositionally biased region" description="Basic and acidic residues" evidence="5">
    <location>
        <begin position="1150"/>
        <end position="1160"/>
    </location>
</feature>
<dbReference type="GO" id="GO:0000824">
    <property type="term" value="F:inositol-1,4,5,6-tetrakisphosphate 3-kinase activity"/>
    <property type="evidence" value="ECO:0007669"/>
    <property type="project" value="TreeGrafter"/>
</dbReference>
<gene>
    <name evidence="6" type="ORF">L198_01074</name>
</gene>
<dbReference type="SUPFAM" id="SSF56104">
    <property type="entry name" value="SAICAR synthase-like"/>
    <property type="match status" value="1"/>
</dbReference>
<feature type="region of interest" description="Disordered" evidence="5">
    <location>
        <begin position="1113"/>
        <end position="1198"/>
    </location>
</feature>
<evidence type="ECO:0000256" key="2">
    <source>
        <dbReference type="ARBA" id="ARBA00022679"/>
    </source>
</evidence>
<name>A0A1E3K369_9TREE</name>
<feature type="region of interest" description="Disordered" evidence="5">
    <location>
        <begin position="904"/>
        <end position="953"/>
    </location>
</feature>
<feature type="compositionally biased region" description="Polar residues" evidence="5">
    <location>
        <begin position="727"/>
        <end position="749"/>
    </location>
</feature>
<protein>
    <recommendedName>
        <fullName evidence="4">Kinase</fullName>
        <ecNumber evidence="4">2.7.-.-</ecNumber>
    </recommendedName>
</protein>
<dbReference type="GO" id="GO:0008440">
    <property type="term" value="F:inositol-1,4,5-trisphosphate 3-kinase activity"/>
    <property type="evidence" value="ECO:0007669"/>
    <property type="project" value="TreeGrafter"/>
</dbReference>
<reference evidence="6 7" key="1">
    <citation type="submission" date="2016-06" db="EMBL/GenBank/DDBJ databases">
        <title>Evolution of pathogenesis and genome organization in the Tremellales.</title>
        <authorList>
            <person name="Cuomo C."/>
            <person name="Litvintseva A."/>
            <person name="Heitman J."/>
            <person name="Chen Y."/>
            <person name="Sun S."/>
            <person name="Springer D."/>
            <person name="Dromer F."/>
            <person name="Young S."/>
            <person name="Zeng Q."/>
            <person name="Chapman S."/>
            <person name="Gujja S."/>
            <person name="Saif S."/>
            <person name="Birren B."/>
        </authorList>
    </citation>
    <scope>NUCLEOTIDE SEQUENCE [LARGE SCALE GENOMIC DNA]</scope>
    <source>
        <strain evidence="6 7">CBS 7118</strain>
    </source>
</reference>
<evidence type="ECO:0000256" key="5">
    <source>
        <dbReference type="SAM" id="MobiDB-lite"/>
    </source>
</evidence>
<dbReference type="InterPro" id="IPR005522">
    <property type="entry name" value="IPK"/>
</dbReference>
<dbReference type="Proteomes" id="UP000094819">
    <property type="component" value="Unassembled WGS sequence"/>
</dbReference>
<feature type="region of interest" description="Disordered" evidence="5">
    <location>
        <begin position="1"/>
        <end position="278"/>
    </location>
</feature>
<dbReference type="EMBL" id="AWGH01000002">
    <property type="protein sequence ID" value="ODO07495.1"/>
    <property type="molecule type" value="Genomic_DNA"/>
</dbReference>
<feature type="compositionally biased region" description="Polar residues" evidence="5">
    <location>
        <begin position="37"/>
        <end position="54"/>
    </location>
</feature>
<feature type="compositionally biased region" description="Polar residues" evidence="5">
    <location>
        <begin position="186"/>
        <end position="207"/>
    </location>
</feature>
<evidence type="ECO:0000256" key="1">
    <source>
        <dbReference type="ARBA" id="ARBA00007374"/>
    </source>
</evidence>
<feature type="region of interest" description="Disordered" evidence="5">
    <location>
        <begin position="780"/>
        <end position="875"/>
    </location>
</feature>
<dbReference type="GO" id="GO:0046854">
    <property type="term" value="P:phosphatidylinositol phosphate biosynthetic process"/>
    <property type="evidence" value="ECO:0007669"/>
    <property type="project" value="TreeGrafter"/>
</dbReference>
<feature type="region of interest" description="Disordered" evidence="5">
    <location>
        <begin position="625"/>
        <end position="691"/>
    </location>
</feature>
<feature type="compositionally biased region" description="Basic and acidic residues" evidence="5">
    <location>
        <begin position="143"/>
        <end position="154"/>
    </location>
</feature>
<feature type="compositionally biased region" description="Acidic residues" evidence="5">
    <location>
        <begin position="172"/>
        <end position="182"/>
    </location>
</feature>
<comment type="caution">
    <text evidence="6">The sequence shown here is derived from an EMBL/GenBank/DDBJ whole genome shotgun (WGS) entry which is preliminary data.</text>
</comment>
<dbReference type="Pfam" id="PF03770">
    <property type="entry name" value="IPK"/>
    <property type="match status" value="1"/>
</dbReference>
<sequence>MPSNSSVSPTKHTLPLPLHHAHSSASGHPHFPHLSHSRQTPRSASPVKSSTPSATMRKEHSGTSGRGSVVEDMHGGLEPSPTLHRRVSIGKTRSKDKREKNQEEERSSAYSSSPTKSPKRRPGVTITTSKDGISPTLRRKPSKGKERDMDREAWMRQVGSATISLRAGAVEGLEDDDDDDHDDGSSHTSRTSRPNRPASSSFSQAQSLHRIHNSTFSARPRARRARSNSLSAASRPTSSMDGSFYLPHYSMDQEYSLPKGKGKGKDDKTPKLELGLGDAFDNSFGEALRLGTEGKEMPLPKEALMMLSQAKEQLENTTGVKQGRKGSIGMGLFKESHAAAGLKAEIKKIEKEKEKEREQVIEETEEEDVRRPRARAETTSSRNTDKTLGADQSPSSPFPICGPSQTHYPPRSPSPSSSAGHVSPTEQGDENYQYVDDDEQFDEDDESWTTTSTESFESDPDARDWMSDGDYEDGEREQEDRMTVPLLPFGHAVGGHSSIYKFTRRAVCKPLVSHENIFYEEVEQLAPALLPFIPRYLGVMMVNYRRFYLSYSGYTTPVDSPRNVGSPEPFSSPAIAPRPMLHQALTGFSTASHASGHTRESVEIPEVSLDFNRHVVPEWLFRGEDRSRGRSGSARPWETSDEDSSRKMPRPSSTKSQEYARYGSGSPGSSWHSSTFGGGGSPSLRAPALSSPAVPKVIKENVVEEPQTPAPSPSTSLQQRGAHLHHASSTPAFHRSQTSDPTLSTTGLNSPHPFGGTGSTTVNTKLKDHVFATILKKLRRKGLGHRHGDDEADDEGDEGYGGSLRGSRRSRRHLSTSTSGGGSMDLRQQLQGDDGIRRTKSDVILTDHRNPLAMSTGSAREQQRRHARDDSEERGMFDMEDLDDELPTLEIKKKDRKVPLGNALHPMTTVKDDGSSTKLAEPEAASAPPSLPRSAVPFPSITQPNSPTESQRGELKKELFIFMEDLTGRLKHPCVLDLKMGTRQYGYDATPLKKRSQRKKCDTTTSRTLGVRMCGMQASILSVWSNEDQSFASQNKYRGREVKTSEFTSVIRAFFSDGDTLLPDHIPVLLQKLYDLAAIIYQLDGFRFYGCSLLFIYDGDKEVQEGYSRKMGADRLGSLPEEDEEQGQRGKASAQDIQRPARDGIWQSHEQLKGQGDGRSRTASRRASSRSRSRGQDQPHPLSSSHSSARHQRRMRGEVNVRVVDFAHTTTGRDFVPFPADHVDPPNVGKGYDTQIDKATGLTMARFPPKHPGKPDMGFLFGLKSICDSLGEIWSEVKGEDGEELHVKENADVFEMAFPTGADLSI</sequence>
<feature type="compositionally biased region" description="Low complexity" evidence="5">
    <location>
        <begin position="8"/>
        <end position="29"/>
    </location>
</feature>
<feature type="compositionally biased region" description="Basic and acidic residues" evidence="5">
    <location>
        <begin position="834"/>
        <end position="850"/>
    </location>
</feature>
<dbReference type="InterPro" id="IPR038286">
    <property type="entry name" value="IPK_sf"/>
</dbReference>
<evidence type="ECO:0000256" key="4">
    <source>
        <dbReference type="RuleBase" id="RU363090"/>
    </source>
</evidence>
<feature type="compositionally biased region" description="Acidic residues" evidence="5">
    <location>
        <begin position="435"/>
        <end position="447"/>
    </location>
</feature>
<feature type="compositionally biased region" description="Low complexity" evidence="5">
    <location>
        <begin position="663"/>
        <end position="675"/>
    </location>
</feature>
<proteinExistence type="inferred from homology"/>
<dbReference type="PANTHER" id="PTHR12400:SF21">
    <property type="entry name" value="KINASE"/>
    <property type="match status" value="1"/>
</dbReference>
<keyword evidence="2 4" id="KW-0808">Transferase</keyword>
<evidence type="ECO:0000313" key="7">
    <source>
        <dbReference type="Proteomes" id="UP000094819"/>
    </source>
</evidence>
<organism evidence="6 7">
    <name type="scientific">Cryptococcus wingfieldii CBS 7118</name>
    <dbReference type="NCBI Taxonomy" id="1295528"/>
    <lineage>
        <taxon>Eukaryota</taxon>
        <taxon>Fungi</taxon>
        <taxon>Dikarya</taxon>
        <taxon>Basidiomycota</taxon>
        <taxon>Agaricomycotina</taxon>
        <taxon>Tremellomycetes</taxon>
        <taxon>Tremellales</taxon>
        <taxon>Cryptococcaceae</taxon>
        <taxon>Cryptococcus</taxon>
    </lineage>
</organism>
<keyword evidence="3 4" id="KW-0418">Kinase</keyword>
<feature type="compositionally biased region" description="Acidic residues" evidence="5">
    <location>
        <begin position="467"/>
        <end position="477"/>
    </location>
</feature>
<feature type="compositionally biased region" description="Low complexity" evidence="5">
    <location>
        <begin position="682"/>
        <end position="691"/>
    </location>
</feature>
<feature type="compositionally biased region" description="Basic residues" evidence="5">
    <location>
        <begin position="1162"/>
        <end position="1173"/>
    </location>
</feature>
<accession>A0A1E3K369</accession>
<dbReference type="GO" id="GO:0005737">
    <property type="term" value="C:cytoplasm"/>
    <property type="evidence" value="ECO:0007669"/>
    <property type="project" value="TreeGrafter"/>
</dbReference>
<dbReference type="EC" id="2.7.-.-" evidence="4"/>
<feature type="compositionally biased region" description="Basic residues" evidence="5">
    <location>
        <begin position="83"/>
        <end position="95"/>
    </location>
</feature>
<comment type="similarity">
    <text evidence="1 4">Belongs to the inositol phosphokinase (IPK) family.</text>
</comment>
<dbReference type="RefSeq" id="XP_019034972.1">
    <property type="nucleotide sequence ID" value="XM_019173246.1"/>
</dbReference>
<dbReference type="GO" id="GO:0032958">
    <property type="term" value="P:inositol phosphate biosynthetic process"/>
    <property type="evidence" value="ECO:0007669"/>
    <property type="project" value="InterPro"/>
</dbReference>
<keyword evidence="7" id="KW-1185">Reference proteome</keyword>
<dbReference type="Gene3D" id="3.30.470.160">
    <property type="entry name" value="Inositol polyphosphate kinase"/>
    <property type="match status" value="1"/>
</dbReference>
<feature type="compositionally biased region" description="Basic and acidic residues" evidence="5">
    <location>
        <begin position="96"/>
        <end position="107"/>
    </location>
</feature>
<feature type="region of interest" description="Disordered" evidence="5">
    <location>
        <begin position="704"/>
        <end position="762"/>
    </location>
</feature>
<dbReference type="OrthoDB" id="2573163at2759"/>
<feature type="region of interest" description="Disordered" evidence="5">
    <location>
        <begin position="351"/>
        <end position="480"/>
    </location>
</feature>
<dbReference type="GeneID" id="30190287"/>